<dbReference type="RefSeq" id="WP_203792846.1">
    <property type="nucleotide sequence ID" value="NZ_BAAAQE010000090.1"/>
</dbReference>
<keyword evidence="4" id="KW-1185">Reference proteome</keyword>
<protein>
    <submittedName>
        <fullName evidence="3">Uncharacterized protein</fullName>
    </submittedName>
</protein>
<feature type="transmembrane region" description="Helical" evidence="2">
    <location>
        <begin position="149"/>
        <end position="169"/>
    </location>
</feature>
<feature type="compositionally biased region" description="Pro residues" evidence="1">
    <location>
        <begin position="364"/>
        <end position="376"/>
    </location>
</feature>
<evidence type="ECO:0000256" key="1">
    <source>
        <dbReference type="SAM" id="MobiDB-lite"/>
    </source>
</evidence>
<gene>
    <name evidence="3" type="ORF">Aco03nite_004250</name>
</gene>
<evidence type="ECO:0000256" key="2">
    <source>
        <dbReference type="SAM" id="Phobius"/>
    </source>
</evidence>
<feature type="region of interest" description="Disordered" evidence="1">
    <location>
        <begin position="277"/>
        <end position="296"/>
    </location>
</feature>
<feature type="transmembrane region" description="Helical" evidence="2">
    <location>
        <begin position="48"/>
        <end position="69"/>
    </location>
</feature>
<keyword evidence="2" id="KW-1133">Transmembrane helix</keyword>
<dbReference type="Proteomes" id="UP000612282">
    <property type="component" value="Unassembled WGS sequence"/>
</dbReference>
<feature type="compositionally biased region" description="Pro residues" evidence="1">
    <location>
        <begin position="474"/>
        <end position="487"/>
    </location>
</feature>
<proteinExistence type="predicted"/>
<sequence length="730" mass="77738">MKQFNDLIADFWRDYAALVLLAAGLLGVVLLIAFAIWAKRSKKPLRPLALAFSMNLALLLNAEGMWVIAIDQLKLPAIFAVLVFAVFEICFLTATSLAAEQYRRTSVYAPDGTIVTPGHPGPMLWIAALIAGLSGVIVASNAVTFTEQLLRLAVPCMIFLMWWAALTAAGQRVRRGRFAYSPRRLAERWGFLIPDDDPDLVRMGTERQIRRMVSNYHRVSGGRFPKAWWRSRLLKDARTAGEPVVDDVIEQLARIQRVMDLLVPGAARIPVPARPDALRAAATPRPDTIGEPVTGPARELEPATLATPAGPAPATANGRQTVEPVRFVPPAPEPVMEDPLDSALTDEQAAAMAAVLARQQNAAPPIPQPAPQPVAPSAPVAQPSAPVVPSAPVAQPSAPVVPSAPVAQPAAQTAPVAQPQPVASPVAAAPAVVPPQSKAPVPAQVVVPAQRVSDTATVPVIRVADAQAAGRPAAEPPAAEPSAPPAIPAWASTGTGARPAVSIAGSPWWRLAVDRLSKLVAAEITPEELPEMNYLRINELARKLHPRVSELGEGVVRTFIGEYVRELDGEHVESAYPWRDFLPAPAAAKPGSDAWLAALADLRTALEEELGEGQPMDPDELTNVLAPSAPRLDAATVRSFIGDYVLALNGMSAAGAGQPWAELMPRPQSARPASDEDLLEVHGAELFEHLRSTGRLSRYKVQAVTGIKSRVQADRIKATIEDRAAETASA</sequence>
<evidence type="ECO:0000313" key="3">
    <source>
        <dbReference type="EMBL" id="GID52021.1"/>
    </source>
</evidence>
<keyword evidence="2" id="KW-0812">Transmembrane</keyword>
<dbReference type="EMBL" id="BOMG01000008">
    <property type="protein sequence ID" value="GID52021.1"/>
    <property type="molecule type" value="Genomic_DNA"/>
</dbReference>
<name>A0ABQ3X0G6_9ACTN</name>
<keyword evidence="2" id="KW-0472">Membrane</keyword>
<feature type="compositionally biased region" description="Low complexity" evidence="1">
    <location>
        <begin position="377"/>
        <end position="395"/>
    </location>
</feature>
<feature type="region of interest" description="Disordered" evidence="1">
    <location>
        <begin position="362"/>
        <end position="395"/>
    </location>
</feature>
<feature type="transmembrane region" description="Helical" evidence="2">
    <location>
        <begin position="123"/>
        <end position="143"/>
    </location>
</feature>
<feature type="region of interest" description="Disordered" evidence="1">
    <location>
        <begin position="469"/>
        <end position="491"/>
    </location>
</feature>
<feature type="transmembrane region" description="Helical" evidence="2">
    <location>
        <begin position="75"/>
        <end position="99"/>
    </location>
</feature>
<accession>A0ABQ3X0G6</accession>
<organism evidence="3 4">
    <name type="scientific">Actinoplanes couchii</name>
    <dbReference type="NCBI Taxonomy" id="403638"/>
    <lineage>
        <taxon>Bacteria</taxon>
        <taxon>Bacillati</taxon>
        <taxon>Actinomycetota</taxon>
        <taxon>Actinomycetes</taxon>
        <taxon>Micromonosporales</taxon>
        <taxon>Micromonosporaceae</taxon>
        <taxon>Actinoplanes</taxon>
    </lineage>
</organism>
<comment type="caution">
    <text evidence="3">The sequence shown here is derived from an EMBL/GenBank/DDBJ whole genome shotgun (WGS) entry which is preliminary data.</text>
</comment>
<reference evidence="3 4" key="1">
    <citation type="submission" date="2021-01" db="EMBL/GenBank/DDBJ databases">
        <title>Whole genome shotgun sequence of Actinoplanes couchii NBRC 106145.</title>
        <authorList>
            <person name="Komaki H."/>
            <person name="Tamura T."/>
        </authorList>
    </citation>
    <scope>NUCLEOTIDE SEQUENCE [LARGE SCALE GENOMIC DNA]</scope>
    <source>
        <strain evidence="3 4">NBRC 106145</strain>
    </source>
</reference>
<feature type="transmembrane region" description="Helical" evidence="2">
    <location>
        <begin position="15"/>
        <end position="36"/>
    </location>
</feature>
<evidence type="ECO:0000313" key="4">
    <source>
        <dbReference type="Proteomes" id="UP000612282"/>
    </source>
</evidence>